<keyword evidence="2" id="KW-1185">Reference proteome</keyword>
<dbReference type="AlphaFoldDB" id="A0A3N1US42"/>
<dbReference type="RefSeq" id="WP_123291461.1">
    <property type="nucleotide sequence ID" value="NZ_RJVA01000016.1"/>
</dbReference>
<dbReference type="Proteomes" id="UP000276223">
    <property type="component" value="Unassembled WGS sequence"/>
</dbReference>
<accession>A0A3N1US42</accession>
<dbReference type="OrthoDB" id="441343at2"/>
<protein>
    <submittedName>
        <fullName evidence="1">CRISPR-associated protein Csx17</fullName>
    </submittedName>
</protein>
<dbReference type="InterPro" id="IPR026483">
    <property type="entry name" value="Cas_Csx17"/>
</dbReference>
<proteinExistence type="predicted"/>
<reference evidence="1 2" key="1">
    <citation type="submission" date="2018-11" db="EMBL/GenBank/DDBJ databases">
        <title>Genomic Encyclopedia of Type Strains, Phase IV (KMG-IV): sequencing the most valuable type-strain genomes for metagenomic binning, comparative biology and taxonomic classification.</title>
        <authorList>
            <person name="Goeker M."/>
        </authorList>
    </citation>
    <scope>NUCLEOTIDE SEQUENCE [LARGE SCALE GENOMIC DNA]</scope>
    <source>
        <strain evidence="1 2">DSM 22027</strain>
    </source>
</reference>
<dbReference type="EMBL" id="RJVA01000016">
    <property type="protein sequence ID" value="ROQ89906.1"/>
    <property type="molecule type" value="Genomic_DNA"/>
</dbReference>
<sequence length="714" mass="79147">MNDVVLQGCTSTPLASYLKAVGVLRLLSRKDSTIRGYWDADRFVLRTTFQRDDVVKFFLEEYAPTPVLAPWNGGSGFYEKDNKKALETIRGSTDPRFHLYQQCLNIAEGAMQGMDRSASPKGQEKTNLQMLLRSQMPEEVLHWFDAVVLLTAGTAKYPPLLGTGGNDGHLDFSNNYMQRLLDVLVDNPYAPKSKTKQWLVMALFAEPAPGMKKSAIGQFSPGHVGGPNATTGFKSHSLMNPWDFVLMIEGAMAFAAAAVRRHANEPSGVLSYPFTVEAVGAGSGAVGPEDSKNARGELWMPLWSQPAIYAEVQALMAEGRVVLGRQPARDALDFVRAVHRLGAYRGVHTFQRFGLLKRSGDNCLAVPLGRVEVNEKPQEPLLDELDRELWLVEFRRFASKNNVPIRIQSLRKRLEDRLFEFSGKQLRPLEAQEMLILLREIQATLALSSKGRKDVPPVPKLSHRWVAAADDGTPAFRIAKALAGLRGLEGEPMPLRAHLYPVSPRSNEWLTSDAQQQGRWYCGQKKRLQDQLVDILQRRLRLTKDLNLSDKPLISSAGAGLDDVGAFLRSSHMDERIQALMGGLSLCDIPREESPSTDGGALPAAFVLLKFAVTPDRILRRLGWLHDHEHVALPTGMIEQLLGGNHGNRAVLTAWRRLHASGLTPVVPLRDLPLLAGIDPRRAAAALIIPLRYDALARCAWQTFQPREPHGPVS</sequence>
<evidence type="ECO:0000313" key="1">
    <source>
        <dbReference type="EMBL" id="ROQ89906.1"/>
    </source>
</evidence>
<gene>
    <name evidence="1" type="ORF">EDC27_3025</name>
</gene>
<evidence type="ECO:0000313" key="2">
    <source>
        <dbReference type="Proteomes" id="UP000276223"/>
    </source>
</evidence>
<name>A0A3N1US42_9BACT</name>
<organism evidence="1 2">
    <name type="scientific">Desulfosoma caldarium</name>
    <dbReference type="NCBI Taxonomy" id="610254"/>
    <lineage>
        <taxon>Bacteria</taxon>
        <taxon>Pseudomonadati</taxon>
        <taxon>Thermodesulfobacteriota</taxon>
        <taxon>Syntrophobacteria</taxon>
        <taxon>Syntrophobacterales</taxon>
        <taxon>Syntrophobacteraceae</taxon>
        <taxon>Desulfosoma</taxon>
    </lineage>
</organism>
<dbReference type="NCBIfam" id="TIGR04113">
    <property type="entry name" value="cas_csx17"/>
    <property type="match status" value="1"/>
</dbReference>
<comment type="caution">
    <text evidence="1">The sequence shown here is derived from an EMBL/GenBank/DDBJ whole genome shotgun (WGS) entry which is preliminary data.</text>
</comment>